<name>A0A0K2SWU5_LEPSM</name>
<accession>A0A0K2SWU5</accession>
<feature type="transmembrane region" description="Helical" evidence="1">
    <location>
        <begin position="59"/>
        <end position="79"/>
    </location>
</feature>
<keyword evidence="1" id="KW-0812">Transmembrane</keyword>
<dbReference type="AlphaFoldDB" id="A0A0K2SWU5"/>
<organism evidence="2">
    <name type="scientific">Lepeophtheirus salmonis</name>
    <name type="common">Salmon louse</name>
    <name type="synonym">Caligus salmonis</name>
    <dbReference type="NCBI Taxonomy" id="72036"/>
    <lineage>
        <taxon>Eukaryota</taxon>
        <taxon>Metazoa</taxon>
        <taxon>Ecdysozoa</taxon>
        <taxon>Arthropoda</taxon>
        <taxon>Crustacea</taxon>
        <taxon>Multicrustacea</taxon>
        <taxon>Hexanauplia</taxon>
        <taxon>Copepoda</taxon>
        <taxon>Siphonostomatoida</taxon>
        <taxon>Caligidae</taxon>
        <taxon>Lepeophtheirus</taxon>
    </lineage>
</organism>
<evidence type="ECO:0000313" key="2">
    <source>
        <dbReference type="EMBL" id="CDW18263.1"/>
    </source>
</evidence>
<proteinExistence type="predicted"/>
<sequence length="80" mass="8807">VLETRGEEITSTLTIEKADMLHTGKFTCAPSYAKPDFVTVHVIDSESRAELQLNQSSRVNVNCLPIPVLLLAALLYTYIG</sequence>
<evidence type="ECO:0000256" key="1">
    <source>
        <dbReference type="SAM" id="Phobius"/>
    </source>
</evidence>
<reference evidence="2" key="1">
    <citation type="submission" date="2014-05" db="EMBL/GenBank/DDBJ databases">
        <authorList>
            <person name="Chronopoulou M."/>
        </authorList>
    </citation>
    <scope>NUCLEOTIDE SEQUENCE</scope>
    <source>
        <tissue evidence="2">Whole organism</tissue>
    </source>
</reference>
<dbReference type="EMBL" id="HACA01000902">
    <property type="protein sequence ID" value="CDW18263.1"/>
    <property type="molecule type" value="Transcribed_RNA"/>
</dbReference>
<feature type="non-terminal residue" evidence="2">
    <location>
        <position position="1"/>
    </location>
</feature>
<protein>
    <submittedName>
        <fullName evidence="2">Uncharacterized protein</fullName>
    </submittedName>
</protein>
<keyword evidence="1" id="KW-1133">Transmembrane helix</keyword>
<dbReference type="OrthoDB" id="6377396at2759"/>
<keyword evidence="1" id="KW-0472">Membrane</keyword>